<name>A0AAP0CVR3_9ASTR</name>
<evidence type="ECO:0000256" key="1">
    <source>
        <dbReference type="PROSITE-ProRule" id="PRU00175"/>
    </source>
</evidence>
<evidence type="ECO:0000313" key="5">
    <source>
        <dbReference type="Proteomes" id="UP001408789"/>
    </source>
</evidence>
<evidence type="ECO:0000313" key="4">
    <source>
        <dbReference type="EMBL" id="KAK9061370.1"/>
    </source>
</evidence>
<dbReference type="PROSITE" id="PS50089">
    <property type="entry name" value="ZF_RING_2"/>
    <property type="match status" value="1"/>
</dbReference>
<dbReference type="Gene3D" id="3.30.40.10">
    <property type="entry name" value="Zinc/RING finger domain, C3HC4 (zinc finger)"/>
    <property type="match status" value="1"/>
</dbReference>
<dbReference type="Proteomes" id="UP001408789">
    <property type="component" value="Unassembled WGS sequence"/>
</dbReference>
<feature type="domain" description="RING-type" evidence="3">
    <location>
        <begin position="111"/>
        <end position="153"/>
    </location>
</feature>
<dbReference type="SMART" id="SM00184">
    <property type="entry name" value="RING"/>
    <property type="match status" value="1"/>
</dbReference>
<feature type="transmembrane region" description="Helical" evidence="2">
    <location>
        <begin position="27"/>
        <end position="46"/>
    </location>
</feature>
<dbReference type="InterPro" id="IPR045899">
    <property type="entry name" value="ATL71-like"/>
</dbReference>
<protein>
    <recommendedName>
        <fullName evidence="3">RING-type domain-containing protein</fullName>
    </recommendedName>
</protein>
<keyword evidence="1" id="KW-0479">Metal-binding</keyword>
<dbReference type="PANTHER" id="PTHR46719">
    <property type="entry name" value="TRANSCRIPTION FACTOR C2H2 FAMILY-RELATED"/>
    <property type="match status" value="1"/>
</dbReference>
<evidence type="ECO:0000256" key="2">
    <source>
        <dbReference type="SAM" id="Phobius"/>
    </source>
</evidence>
<keyword evidence="2" id="KW-0812">Transmembrane</keyword>
<organism evidence="4 5">
    <name type="scientific">Deinandra increscens subsp. villosa</name>
    <dbReference type="NCBI Taxonomy" id="3103831"/>
    <lineage>
        <taxon>Eukaryota</taxon>
        <taxon>Viridiplantae</taxon>
        <taxon>Streptophyta</taxon>
        <taxon>Embryophyta</taxon>
        <taxon>Tracheophyta</taxon>
        <taxon>Spermatophyta</taxon>
        <taxon>Magnoliopsida</taxon>
        <taxon>eudicotyledons</taxon>
        <taxon>Gunneridae</taxon>
        <taxon>Pentapetalae</taxon>
        <taxon>asterids</taxon>
        <taxon>campanulids</taxon>
        <taxon>Asterales</taxon>
        <taxon>Asteraceae</taxon>
        <taxon>Asteroideae</taxon>
        <taxon>Heliantheae alliance</taxon>
        <taxon>Madieae</taxon>
        <taxon>Madiinae</taxon>
        <taxon>Deinandra</taxon>
    </lineage>
</organism>
<dbReference type="InterPro" id="IPR013083">
    <property type="entry name" value="Znf_RING/FYVE/PHD"/>
</dbReference>
<accession>A0AAP0CVR3</accession>
<gene>
    <name evidence="4" type="ORF">SSX86_018551</name>
</gene>
<keyword evidence="1" id="KW-0862">Zinc</keyword>
<keyword evidence="5" id="KW-1185">Reference proteome</keyword>
<evidence type="ECO:0000259" key="3">
    <source>
        <dbReference type="PROSITE" id="PS50089"/>
    </source>
</evidence>
<dbReference type="GO" id="GO:0008270">
    <property type="term" value="F:zinc ion binding"/>
    <property type="evidence" value="ECO:0007669"/>
    <property type="project" value="UniProtKB-KW"/>
</dbReference>
<dbReference type="PANTHER" id="PTHR46719:SF16">
    <property type="entry name" value="ZINC FINGER, RING_FYVE_PHD-TYPE-RELATED"/>
    <property type="match status" value="1"/>
</dbReference>
<proteinExistence type="predicted"/>
<dbReference type="SUPFAM" id="SSF57850">
    <property type="entry name" value="RING/U-box"/>
    <property type="match status" value="1"/>
</dbReference>
<dbReference type="Pfam" id="PF13639">
    <property type="entry name" value="zf-RING_2"/>
    <property type="match status" value="1"/>
</dbReference>
<keyword evidence="2" id="KW-1133">Transmembrane helix</keyword>
<sequence length="170" mass="18561">MNATIDGTEPPYTTTTGDSGKPHGGDAYIFVVGFFCVVVLLISLTYTSYLCKRSPPPPPPPPFAFTTAPRYDEDSDSHRLIRFSRGLDDDVIVTFPTSLYSDAATATESCCSICLADYKQADVVRLLPACGHWYHVSCIDTWLKAHPTCPMCRNKPLPVPEGGAGDRQNL</sequence>
<dbReference type="InterPro" id="IPR001841">
    <property type="entry name" value="Znf_RING"/>
</dbReference>
<dbReference type="EMBL" id="JBCNJP010000019">
    <property type="protein sequence ID" value="KAK9061370.1"/>
    <property type="molecule type" value="Genomic_DNA"/>
</dbReference>
<reference evidence="4 5" key="1">
    <citation type="submission" date="2024-04" db="EMBL/GenBank/DDBJ databases">
        <title>The reference genome of an endangered Asteraceae, Deinandra increscens subsp. villosa, native to the Central Coast of California.</title>
        <authorList>
            <person name="Guilliams M."/>
            <person name="Hasenstab-Lehman K."/>
            <person name="Meyer R."/>
            <person name="Mcevoy S."/>
        </authorList>
    </citation>
    <scope>NUCLEOTIDE SEQUENCE [LARGE SCALE GENOMIC DNA]</scope>
    <source>
        <tissue evidence="4">Leaf</tissue>
    </source>
</reference>
<comment type="caution">
    <text evidence="4">The sequence shown here is derived from an EMBL/GenBank/DDBJ whole genome shotgun (WGS) entry which is preliminary data.</text>
</comment>
<keyword evidence="2" id="KW-0472">Membrane</keyword>
<dbReference type="AlphaFoldDB" id="A0AAP0CVR3"/>
<keyword evidence="1" id="KW-0863">Zinc-finger</keyword>